<sequence length="190" mass="20537">MIVRNEEAVKIVVILDESGSMYHLQYDVIGGFNNLIAEQKALPGEADVTLYTFASDVRLPIDGKNVQEVEPLSPFTYSPSGGTAMNDAIGQALTKLLFENPEKAIISIFTDGQENASREYSREQVKTLIAQAEEKGYQVVFLAANMDVVAEAATFGIAAGMTRAFNADAKGMEFAYLQASSATTSYRTGS</sequence>
<dbReference type="SUPFAM" id="SSF53300">
    <property type="entry name" value="vWA-like"/>
    <property type="match status" value="1"/>
</dbReference>
<reference evidence="2" key="1">
    <citation type="journal article" date="2024" name="J. Gen. Virol.">
        <title>Novel phages of Pseudomonas syringae unveil numerous potential auxiliary metabolic genes.</title>
        <authorList>
            <person name="Feltin C."/>
            <person name="Garneau J.R."/>
            <person name="Morris C.E."/>
            <person name="Berard A."/>
            <person name="Torres-Barcelo C."/>
        </authorList>
    </citation>
    <scope>NUCLEOTIDE SEQUENCE</scope>
</reference>
<dbReference type="InterPro" id="IPR036465">
    <property type="entry name" value="vWFA_dom_sf"/>
</dbReference>
<dbReference type="Gene3D" id="3.40.50.410">
    <property type="entry name" value="von Willebrand factor, type A domain"/>
    <property type="match status" value="1"/>
</dbReference>
<organism evidence="2">
    <name type="scientific">Pseudomonas phage Pyxpy01</name>
    <dbReference type="NCBI Taxonomy" id="3138546"/>
    <lineage>
        <taxon>Viruses</taxon>
    </lineage>
</organism>
<name>A0AAU6VYS5_9VIRU</name>
<dbReference type="CDD" id="cd00198">
    <property type="entry name" value="vWFA"/>
    <property type="match status" value="1"/>
</dbReference>
<dbReference type="SMART" id="SM00327">
    <property type="entry name" value="VWA"/>
    <property type="match status" value="1"/>
</dbReference>
<evidence type="ECO:0000313" key="2">
    <source>
        <dbReference type="EMBL" id="XAI69361.1"/>
    </source>
</evidence>
<protein>
    <submittedName>
        <fullName evidence="2">von Willebrand factor type A domain protein</fullName>
    </submittedName>
</protein>
<dbReference type="Pfam" id="PF00092">
    <property type="entry name" value="VWA"/>
    <property type="match status" value="1"/>
</dbReference>
<proteinExistence type="predicted"/>
<accession>A0AAU6VYS5</accession>
<gene>
    <name evidence="2" type="ORF">Pyxpy01_00063</name>
</gene>
<dbReference type="PROSITE" id="PS50234">
    <property type="entry name" value="VWFA"/>
    <property type="match status" value="1"/>
</dbReference>
<dbReference type="EMBL" id="PP179310">
    <property type="protein sequence ID" value="XAI69361.1"/>
    <property type="molecule type" value="Genomic_DNA"/>
</dbReference>
<dbReference type="InterPro" id="IPR002035">
    <property type="entry name" value="VWF_A"/>
</dbReference>
<feature type="domain" description="VWFA" evidence="1">
    <location>
        <begin position="10"/>
        <end position="143"/>
    </location>
</feature>
<evidence type="ECO:0000259" key="1">
    <source>
        <dbReference type="PROSITE" id="PS50234"/>
    </source>
</evidence>